<dbReference type="AlphaFoldDB" id="A0AA35SHM3"/>
<reference evidence="1" key="1">
    <citation type="submission" date="2023-03" db="EMBL/GenBank/DDBJ databases">
        <authorList>
            <person name="Steffen K."/>
            <person name="Cardenas P."/>
        </authorList>
    </citation>
    <scope>NUCLEOTIDE SEQUENCE</scope>
</reference>
<evidence type="ECO:0000313" key="2">
    <source>
        <dbReference type="Proteomes" id="UP001174909"/>
    </source>
</evidence>
<sequence length="16" mass="1962">MRGAMKQWSVRRKKIS</sequence>
<gene>
    <name evidence="1" type="ORF">GBAR_LOCUS16901</name>
</gene>
<dbReference type="Proteomes" id="UP001174909">
    <property type="component" value="Unassembled WGS sequence"/>
</dbReference>
<organism evidence="1 2">
    <name type="scientific">Geodia barretti</name>
    <name type="common">Barrett's horny sponge</name>
    <dbReference type="NCBI Taxonomy" id="519541"/>
    <lineage>
        <taxon>Eukaryota</taxon>
        <taxon>Metazoa</taxon>
        <taxon>Porifera</taxon>
        <taxon>Demospongiae</taxon>
        <taxon>Heteroscleromorpha</taxon>
        <taxon>Tetractinellida</taxon>
        <taxon>Astrophorina</taxon>
        <taxon>Geodiidae</taxon>
        <taxon>Geodia</taxon>
    </lineage>
</organism>
<name>A0AA35SHM3_GEOBA</name>
<comment type="caution">
    <text evidence="1">The sequence shown here is derived from an EMBL/GenBank/DDBJ whole genome shotgun (WGS) entry which is preliminary data.</text>
</comment>
<accession>A0AA35SHM3</accession>
<protein>
    <submittedName>
        <fullName evidence="1">Uncharacterized protein</fullName>
    </submittedName>
</protein>
<evidence type="ECO:0000313" key="1">
    <source>
        <dbReference type="EMBL" id="CAI8029789.1"/>
    </source>
</evidence>
<keyword evidence="2" id="KW-1185">Reference proteome</keyword>
<dbReference type="EMBL" id="CASHTH010002436">
    <property type="protein sequence ID" value="CAI8029789.1"/>
    <property type="molecule type" value="Genomic_DNA"/>
</dbReference>
<proteinExistence type="predicted"/>